<dbReference type="InterPro" id="IPR013708">
    <property type="entry name" value="Shikimate_DH-bd_N"/>
</dbReference>
<keyword evidence="5 8" id="KW-0560">Oxidoreductase</keyword>
<evidence type="ECO:0000256" key="2">
    <source>
        <dbReference type="ARBA" id="ARBA00012962"/>
    </source>
</evidence>
<evidence type="ECO:0000256" key="4">
    <source>
        <dbReference type="ARBA" id="ARBA00022857"/>
    </source>
</evidence>
<organism evidence="12 13">
    <name type="scientific">Candidatus Dehalogenimonas loeffleri</name>
    <dbReference type="NCBI Taxonomy" id="3127115"/>
    <lineage>
        <taxon>Bacteria</taxon>
        <taxon>Bacillati</taxon>
        <taxon>Chloroflexota</taxon>
        <taxon>Dehalococcoidia</taxon>
        <taxon>Dehalococcoidales</taxon>
        <taxon>Dehalococcoidaceae</taxon>
        <taxon>Dehalogenimonas</taxon>
    </lineage>
</organism>
<evidence type="ECO:0000256" key="3">
    <source>
        <dbReference type="ARBA" id="ARBA00022605"/>
    </source>
</evidence>
<dbReference type="InterPro" id="IPR036291">
    <property type="entry name" value="NAD(P)-bd_dom_sf"/>
</dbReference>
<dbReference type="InterPro" id="IPR022893">
    <property type="entry name" value="Shikimate_DH_fam"/>
</dbReference>
<dbReference type="NCBIfam" id="NF001314">
    <property type="entry name" value="PRK00258.2-2"/>
    <property type="match status" value="1"/>
</dbReference>
<dbReference type="NCBIfam" id="TIGR00507">
    <property type="entry name" value="aroE"/>
    <property type="match status" value="1"/>
</dbReference>
<evidence type="ECO:0000256" key="1">
    <source>
        <dbReference type="ARBA" id="ARBA00004871"/>
    </source>
</evidence>
<keyword evidence="3 8" id="KW-0028">Amino-acid biosynthesis</keyword>
<evidence type="ECO:0000256" key="8">
    <source>
        <dbReference type="HAMAP-Rule" id="MF_00222"/>
    </source>
</evidence>
<gene>
    <name evidence="8" type="primary">aroE</name>
    <name evidence="12" type="ORF">V8247_05765</name>
</gene>
<feature type="domain" description="Shikimate dehydrogenase substrate binding N-terminal" evidence="10">
    <location>
        <begin position="11"/>
        <end position="93"/>
    </location>
</feature>
<keyword evidence="13" id="KW-1185">Reference proteome</keyword>
<dbReference type="GO" id="GO:0004764">
    <property type="term" value="F:shikimate 3-dehydrogenase (NADP+) activity"/>
    <property type="evidence" value="ECO:0007669"/>
    <property type="project" value="UniProtKB-EC"/>
</dbReference>
<dbReference type="EC" id="1.1.1.25" evidence="2 8"/>
<dbReference type="Pfam" id="PF08501">
    <property type="entry name" value="Shikimate_dh_N"/>
    <property type="match status" value="1"/>
</dbReference>
<feature type="binding site" evidence="8">
    <location>
        <position position="219"/>
    </location>
    <ligand>
        <name>NADP(+)</name>
        <dbReference type="ChEBI" id="CHEBI:58349"/>
    </ligand>
</feature>
<evidence type="ECO:0000259" key="10">
    <source>
        <dbReference type="Pfam" id="PF08501"/>
    </source>
</evidence>
<dbReference type="Gene3D" id="3.40.50.720">
    <property type="entry name" value="NAD(P)-binding Rossmann-like Domain"/>
    <property type="match status" value="1"/>
</dbReference>
<dbReference type="Gene3D" id="3.40.50.10860">
    <property type="entry name" value="Leucine Dehydrogenase, chain A, domain 1"/>
    <property type="match status" value="1"/>
</dbReference>
<feature type="binding site" evidence="8">
    <location>
        <begin position="19"/>
        <end position="21"/>
    </location>
    <ligand>
        <name>shikimate</name>
        <dbReference type="ChEBI" id="CHEBI:36208"/>
    </ligand>
</feature>
<feature type="active site" description="Proton acceptor" evidence="8">
    <location>
        <position position="70"/>
    </location>
</feature>
<comment type="similarity">
    <text evidence="8">Belongs to the shikimate dehydrogenase family.</text>
</comment>
<evidence type="ECO:0000313" key="13">
    <source>
        <dbReference type="Proteomes" id="UP001375370"/>
    </source>
</evidence>
<reference evidence="12 13" key="1">
    <citation type="submission" date="2024-03" db="EMBL/GenBank/DDBJ databases">
        <title>A Dehalogenimonas Isolated from Estuarine Sediments Dihaloeliminates Chlorinated Alkanes.</title>
        <authorList>
            <person name="Yang Y."/>
            <person name="Wang H."/>
        </authorList>
    </citation>
    <scope>NUCLEOTIDE SEQUENCE [LARGE SCALE GENOMIC DNA]</scope>
    <source>
        <strain evidence="12 13">W</strain>
    </source>
</reference>
<feature type="binding site" evidence="8">
    <location>
        <position position="242"/>
    </location>
    <ligand>
        <name>NADP(+)</name>
        <dbReference type="ChEBI" id="CHEBI:58349"/>
    </ligand>
</feature>
<name>A0ABZ2J1M1_9CHLR</name>
<keyword evidence="6 8" id="KW-0057">Aromatic amino acid biosynthesis</keyword>
<dbReference type="Proteomes" id="UP001375370">
    <property type="component" value="Chromosome"/>
</dbReference>
<dbReference type="InterPro" id="IPR041121">
    <property type="entry name" value="SDH_C"/>
</dbReference>
<evidence type="ECO:0000256" key="5">
    <source>
        <dbReference type="ARBA" id="ARBA00023002"/>
    </source>
</evidence>
<dbReference type="Pfam" id="PF18317">
    <property type="entry name" value="SDH_C"/>
    <property type="match status" value="1"/>
</dbReference>
<feature type="binding site" evidence="8">
    <location>
        <position position="66"/>
    </location>
    <ligand>
        <name>shikimate</name>
        <dbReference type="ChEBI" id="CHEBI:36208"/>
    </ligand>
</feature>
<comment type="subunit">
    <text evidence="8">Homodimer.</text>
</comment>
<protein>
    <recommendedName>
        <fullName evidence="2 8">Shikimate dehydrogenase (NADP(+))</fullName>
        <shortName evidence="8">SDH</shortName>
        <ecNumber evidence="2 8">1.1.1.25</ecNumber>
    </recommendedName>
</protein>
<dbReference type="PANTHER" id="PTHR21089:SF1">
    <property type="entry name" value="BIFUNCTIONAL 3-DEHYDROQUINATE DEHYDRATASE_SHIKIMATE DEHYDROGENASE, CHLOROPLASTIC"/>
    <property type="match status" value="1"/>
</dbReference>
<evidence type="ECO:0000256" key="6">
    <source>
        <dbReference type="ARBA" id="ARBA00023141"/>
    </source>
</evidence>
<dbReference type="InterPro" id="IPR006151">
    <property type="entry name" value="Shikm_DH/Glu-tRNA_Rdtase"/>
</dbReference>
<dbReference type="CDD" id="cd01065">
    <property type="entry name" value="NAD_bind_Shikimate_DH"/>
    <property type="match status" value="1"/>
</dbReference>
<dbReference type="SUPFAM" id="SSF53223">
    <property type="entry name" value="Aminoacid dehydrogenase-like, N-terminal domain"/>
    <property type="match status" value="1"/>
</dbReference>
<sequence length="276" mass="28838">MMTADTKLVVLIGDPVAHSVSPAMHNAAFRERQLPYTYEALRVTTDHLAAAVSSLRGANLRGANITIPHKTAVMSLLDAVDAAAQRIGAVNTIVNQNGKLTGYNTDAPGFLAALRKSGFEPEGRQAVVLGAGGAARAVVFALKDAGAEVAVINRTFSTARALAAETGTRAFETSAEGYRQALEGAVLVVNATSVGLSPEEAATPLPQEWLRPDLTVFDTVYRPRRTCLMREAEAAGCAVIGGLEMLAAQGALSFELWTGQPAPLAVMLQAAEAALV</sequence>
<feature type="binding site" evidence="8">
    <location>
        <position position="91"/>
    </location>
    <ligand>
        <name>shikimate</name>
        <dbReference type="ChEBI" id="CHEBI:36208"/>
    </ligand>
</feature>
<dbReference type="HAMAP" id="MF_00222">
    <property type="entry name" value="Shikimate_DH_AroE"/>
    <property type="match status" value="1"/>
</dbReference>
<evidence type="ECO:0000256" key="7">
    <source>
        <dbReference type="ARBA" id="ARBA00049442"/>
    </source>
</evidence>
<dbReference type="NCBIfam" id="NF001319">
    <property type="entry name" value="PRK00258.3-3"/>
    <property type="match status" value="1"/>
</dbReference>
<comment type="catalytic activity">
    <reaction evidence="7 8">
        <text>shikimate + NADP(+) = 3-dehydroshikimate + NADPH + H(+)</text>
        <dbReference type="Rhea" id="RHEA:17737"/>
        <dbReference type="ChEBI" id="CHEBI:15378"/>
        <dbReference type="ChEBI" id="CHEBI:16630"/>
        <dbReference type="ChEBI" id="CHEBI:36208"/>
        <dbReference type="ChEBI" id="CHEBI:57783"/>
        <dbReference type="ChEBI" id="CHEBI:58349"/>
        <dbReference type="EC" id="1.1.1.25"/>
    </reaction>
</comment>
<dbReference type="Pfam" id="PF01488">
    <property type="entry name" value="Shikimate_DH"/>
    <property type="match status" value="1"/>
</dbReference>
<evidence type="ECO:0000259" key="11">
    <source>
        <dbReference type="Pfam" id="PF18317"/>
    </source>
</evidence>
<evidence type="ECO:0000313" key="12">
    <source>
        <dbReference type="EMBL" id="WWX24773.1"/>
    </source>
</evidence>
<evidence type="ECO:0000259" key="9">
    <source>
        <dbReference type="Pfam" id="PF01488"/>
    </source>
</evidence>
<accession>A0ABZ2J1M1</accession>
<comment type="caution">
    <text evidence="8">Lacks conserved residue(s) required for the propagation of feature annotation.</text>
</comment>
<feature type="domain" description="SDH C-terminal" evidence="11">
    <location>
        <begin position="242"/>
        <end position="272"/>
    </location>
</feature>
<feature type="binding site" evidence="8">
    <location>
        <position position="221"/>
    </location>
    <ligand>
        <name>shikimate</name>
        <dbReference type="ChEBI" id="CHEBI:36208"/>
    </ligand>
</feature>
<feature type="binding site" evidence="8">
    <location>
        <begin position="130"/>
        <end position="134"/>
    </location>
    <ligand>
        <name>NADP(+)</name>
        <dbReference type="ChEBI" id="CHEBI:58349"/>
    </ligand>
</feature>
<feature type="binding site" evidence="8">
    <location>
        <position position="106"/>
    </location>
    <ligand>
        <name>shikimate</name>
        <dbReference type="ChEBI" id="CHEBI:36208"/>
    </ligand>
</feature>
<dbReference type="InterPro" id="IPR011342">
    <property type="entry name" value="Shikimate_DH"/>
</dbReference>
<comment type="function">
    <text evidence="8">Involved in the biosynthesis of the chorismate, which leads to the biosynthesis of aromatic amino acids. Catalyzes the reversible NADPH linked reduction of 3-dehydroshikimate (DHSA) to yield shikimate (SA).</text>
</comment>
<dbReference type="PANTHER" id="PTHR21089">
    <property type="entry name" value="SHIKIMATE DEHYDROGENASE"/>
    <property type="match status" value="1"/>
</dbReference>
<feature type="binding site" evidence="8">
    <location>
        <position position="249"/>
    </location>
    <ligand>
        <name>shikimate</name>
        <dbReference type="ChEBI" id="CHEBI:36208"/>
    </ligand>
</feature>
<dbReference type="RefSeq" id="WP_338736892.1">
    <property type="nucleotide sequence ID" value="NZ_CP146612.1"/>
</dbReference>
<dbReference type="InterPro" id="IPR046346">
    <property type="entry name" value="Aminoacid_DH-like_N_sf"/>
</dbReference>
<keyword evidence="4 8" id="KW-0521">NADP</keyword>
<feature type="domain" description="Quinate/shikimate 5-dehydrogenase/glutamyl-tRNA reductase" evidence="9">
    <location>
        <begin position="121"/>
        <end position="193"/>
    </location>
</feature>
<proteinExistence type="inferred from homology"/>
<dbReference type="SUPFAM" id="SSF51735">
    <property type="entry name" value="NAD(P)-binding Rossmann-fold domains"/>
    <property type="match status" value="1"/>
</dbReference>
<dbReference type="EMBL" id="CP146612">
    <property type="protein sequence ID" value="WWX24773.1"/>
    <property type="molecule type" value="Genomic_DNA"/>
</dbReference>
<comment type="pathway">
    <text evidence="1 8">Metabolic intermediate biosynthesis; chorismate biosynthesis; chorismate from D-erythrose 4-phosphate and phosphoenolpyruvate: step 4/7.</text>
</comment>